<evidence type="ECO:0000313" key="2">
    <source>
        <dbReference type="EMBL" id="MCM5679576.1"/>
    </source>
</evidence>
<keyword evidence="1" id="KW-0472">Membrane</keyword>
<feature type="transmembrane region" description="Helical" evidence="1">
    <location>
        <begin position="44"/>
        <end position="62"/>
    </location>
</feature>
<dbReference type="EMBL" id="JAMKFE010000004">
    <property type="protein sequence ID" value="MCM5679576.1"/>
    <property type="molecule type" value="Genomic_DNA"/>
</dbReference>
<evidence type="ECO:0000256" key="1">
    <source>
        <dbReference type="SAM" id="Phobius"/>
    </source>
</evidence>
<gene>
    <name evidence="2" type="ORF">M8A51_08525</name>
</gene>
<evidence type="ECO:0000313" key="3">
    <source>
        <dbReference type="Proteomes" id="UP001165541"/>
    </source>
</evidence>
<feature type="transmembrane region" description="Helical" evidence="1">
    <location>
        <begin position="7"/>
        <end position="32"/>
    </location>
</feature>
<sequence>MSQWRSGVLLVLGVVVGGALSLWLGGLVATALGPHGSFDSLLRTHALTALIAAAVLCPLLGWGGWRMGRRLSGAGRRT</sequence>
<accession>A0ABT0YN34</accession>
<reference evidence="2" key="1">
    <citation type="submission" date="2022-05" db="EMBL/GenBank/DDBJ databases">
        <title>Schlegelella sp. nov., isolated from mangrove soil.</title>
        <authorList>
            <person name="Liu Y."/>
            <person name="Ge X."/>
            <person name="Liu W."/>
        </authorList>
    </citation>
    <scope>NUCLEOTIDE SEQUENCE</scope>
    <source>
        <strain evidence="2">S2-27</strain>
    </source>
</reference>
<protein>
    <submittedName>
        <fullName evidence="2">Uncharacterized protein</fullName>
    </submittedName>
</protein>
<keyword evidence="1" id="KW-1133">Transmembrane helix</keyword>
<keyword evidence="3" id="KW-1185">Reference proteome</keyword>
<comment type="caution">
    <text evidence="2">The sequence shown here is derived from an EMBL/GenBank/DDBJ whole genome shotgun (WGS) entry which is preliminary data.</text>
</comment>
<organism evidence="2 3">
    <name type="scientific">Caldimonas mangrovi</name>
    <dbReference type="NCBI Taxonomy" id="2944811"/>
    <lineage>
        <taxon>Bacteria</taxon>
        <taxon>Pseudomonadati</taxon>
        <taxon>Pseudomonadota</taxon>
        <taxon>Betaproteobacteria</taxon>
        <taxon>Burkholderiales</taxon>
        <taxon>Sphaerotilaceae</taxon>
        <taxon>Caldimonas</taxon>
    </lineage>
</organism>
<keyword evidence="1" id="KW-0812">Transmembrane</keyword>
<dbReference type="Proteomes" id="UP001165541">
    <property type="component" value="Unassembled WGS sequence"/>
</dbReference>
<dbReference type="RefSeq" id="WP_251777777.1">
    <property type="nucleotide sequence ID" value="NZ_JAMKFE010000004.1"/>
</dbReference>
<proteinExistence type="predicted"/>
<name>A0ABT0YN34_9BURK</name>